<keyword evidence="11 14" id="KW-1133">Transmembrane helix</keyword>
<dbReference type="InterPro" id="IPR003660">
    <property type="entry name" value="HAMP_dom"/>
</dbReference>
<dbReference type="Gene3D" id="6.10.340.10">
    <property type="match status" value="1"/>
</dbReference>
<comment type="subcellular location">
    <subcellularLocation>
        <location evidence="2">Cell membrane</location>
        <topology evidence="2">Multi-pass membrane protein</topology>
    </subcellularLocation>
</comment>
<feature type="transmembrane region" description="Helical" evidence="14">
    <location>
        <begin position="253"/>
        <end position="275"/>
    </location>
</feature>
<feature type="transmembrane region" description="Helical" evidence="14">
    <location>
        <begin position="389"/>
        <end position="410"/>
    </location>
</feature>
<evidence type="ECO:0000256" key="7">
    <source>
        <dbReference type="ARBA" id="ARBA00022692"/>
    </source>
</evidence>
<keyword evidence="7 14" id="KW-0812">Transmembrane</keyword>
<dbReference type="Pfam" id="PF02518">
    <property type="entry name" value="HATPase_c"/>
    <property type="match status" value="1"/>
</dbReference>
<dbReference type="InterPro" id="IPR003594">
    <property type="entry name" value="HATPase_dom"/>
</dbReference>
<evidence type="ECO:0000259" key="16">
    <source>
        <dbReference type="PROSITE" id="PS50885"/>
    </source>
</evidence>
<dbReference type="SUPFAM" id="SSF55874">
    <property type="entry name" value="ATPase domain of HSP90 chaperone/DNA topoisomerase II/histidine kinase"/>
    <property type="match status" value="1"/>
</dbReference>
<organism evidence="17 18">
    <name type="scientific">Ectobacillus funiculus</name>
    <dbReference type="NCBI Taxonomy" id="137993"/>
    <lineage>
        <taxon>Bacteria</taxon>
        <taxon>Bacillati</taxon>
        <taxon>Bacillota</taxon>
        <taxon>Bacilli</taxon>
        <taxon>Bacillales</taxon>
        <taxon>Bacillaceae</taxon>
        <taxon>Ectobacillus</taxon>
    </lineage>
</organism>
<evidence type="ECO:0000256" key="9">
    <source>
        <dbReference type="ARBA" id="ARBA00022777"/>
    </source>
</evidence>
<evidence type="ECO:0000256" key="11">
    <source>
        <dbReference type="ARBA" id="ARBA00022989"/>
    </source>
</evidence>
<keyword evidence="9 17" id="KW-0418">Kinase</keyword>
<keyword evidence="4" id="KW-1003">Cell membrane</keyword>
<feature type="domain" description="Histidine kinase" evidence="15">
    <location>
        <begin position="477"/>
        <end position="690"/>
    </location>
</feature>
<dbReference type="InterPro" id="IPR005467">
    <property type="entry name" value="His_kinase_dom"/>
</dbReference>
<keyword evidence="5" id="KW-0597">Phosphoprotein</keyword>
<feature type="transmembrane region" description="Helical" evidence="14">
    <location>
        <begin position="12"/>
        <end position="30"/>
    </location>
</feature>
<dbReference type="InterPro" id="IPR050398">
    <property type="entry name" value="HssS/ArlS-like"/>
</dbReference>
<evidence type="ECO:0000313" key="17">
    <source>
        <dbReference type="EMBL" id="MFB9757343.1"/>
    </source>
</evidence>
<keyword evidence="13 14" id="KW-0472">Membrane</keyword>
<name>A0ABV5WAN9_9BACI</name>
<feature type="transmembrane region" description="Helical" evidence="14">
    <location>
        <begin position="363"/>
        <end position="383"/>
    </location>
</feature>
<protein>
    <recommendedName>
        <fullName evidence="3">histidine kinase</fullName>
        <ecNumber evidence="3">2.7.13.3</ecNumber>
    </recommendedName>
</protein>
<dbReference type="InterPro" id="IPR036890">
    <property type="entry name" value="HATPase_C_sf"/>
</dbReference>
<dbReference type="GO" id="GO:0016301">
    <property type="term" value="F:kinase activity"/>
    <property type="evidence" value="ECO:0007669"/>
    <property type="project" value="UniProtKB-KW"/>
</dbReference>
<keyword evidence="12" id="KW-0902">Two-component regulatory system</keyword>
<dbReference type="PROSITE" id="PS50109">
    <property type="entry name" value="HIS_KIN"/>
    <property type="match status" value="1"/>
</dbReference>
<evidence type="ECO:0000313" key="18">
    <source>
        <dbReference type="Proteomes" id="UP001589609"/>
    </source>
</evidence>
<dbReference type="Pfam" id="PF00512">
    <property type="entry name" value="HisKA"/>
    <property type="match status" value="1"/>
</dbReference>
<evidence type="ECO:0000256" key="1">
    <source>
        <dbReference type="ARBA" id="ARBA00000085"/>
    </source>
</evidence>
<gene>
    <name evidence="17" type="ORF">ACFFMS_02125</name>
</gene>
<dbReference type="EC" id="2.7.13.3" evidence="3"/>
<dbReference type="CDD" id="cd00082">
    <property type="entry name" value="HisKA"/>
    <property type="match status" value="1"/>
</dbReference>
<dbReference type="EMBL" id="JBHMAF010000010">
    <property type="protein sequence ID" value="MFB9757343.1"/>
    <property type="molecule type" value="Genomic_DNA"/>
</dbReference>
<evidence type="ECO:0000256" key="5">
    <source>
        <dbReference type="ARBA" id="ARBA00022553"/>
    </source>
</evidence>
<dbReference type="SMART" id="SM00388">
    <property type="entry name" value="HisKA"/>
    <property type="match status" value="1"/>
</dbReference>
<dbReference type="SUPFAM" id="SSF47384">
    <property type="entry name" value="Homodimeric domain of signal transducing histidine kinase"/>
    <property type="match status" value="1"/>
</dbReference>
<dbReference type="SMART" id="SM00387">
    <property type="entry name" value="HATPase_c"/>
    <property type="match status" value="1"/>
</dbReference>
<reference evidence="17 18" key="1">
    <citation type="submission" date="2024-09" db="EMBL/GenBank/DDBJ databases">
        <authorList>
            <person name="Sun Q."/>
            <person name="Mori K."/>
        </authorList>
    </citation>
    <scope>NUCLEOTIDE SEQUENCE [LARGE SCALE GENOMIC DNA]</scope>
    <source>
        <strain evidence="17 18">JCM 11201</strain>
    </source>
</reference>
<dbReference type="Proteomes" id="UP001589609">
    <property type="component" value="Unassembled WGS sequence"/>
</dbReference>
<evidence type="ECO:0000256" key="10">
    <source>
        <dbReference type="ARBA" id="ARBA00022840"/>
    </source>
</evidence>
<sequence length="694" mass="78914">MDIKSKSYSHFIITKVVVFILVVLCFTGAIKKLVEIEVLNGGDFGIVFEDNYFLSEAYVRESENVIGDLTRLIGEYKNEEHILSGGTVSEDELRNEEENLYSDYMSNSRSYNPELGEGANYEKFKGEYADKISQARDTLIKNDLREYHSLLQNLEEYKEPLYYISDGVNVYANSSKIEKDQLKTYPAYMIFEEYKSEIFPKEVKDNKNLYRITESINGLDPENKVVYVAFTEEFINHKIKEWNENKAKVTTSFYTLAGFLIGLILSFLYLVLIAGRKSFKDQGVYLNAIDRLYNDVNVVLCIGLIALWIALVEGVFDQIDKLIIPITIPIAAAGLMLVLSLVKHFKNKTFIKHTLIYRMLYKLFKFVGDVYNSGSVGVKTVLLVIGYPILVALTFFMFPVTLGVAAWFALKKIRTFNTIKEGVERVKDGDIHHSINVNGTGEFAGLAADINSITDGLKKAVNNELKSERMKTELITNVSHDIRTPLTSIITYVDLLKKEKDPSKVEEYIEVLDQKSKRLKILTDDLFEAAKASSGNIPIHLEQIDIISLITQGLGEVNDKIEALDLDFKLDYPKDKVYIMADGKLLWRSIENLLSNIFKYTLKQSRVYIDIEDLGNEVLLTFKNISAYELNISADELMERFKRGDESRLSQGSGLGLSIAKSLIDIQRGKFSIQIDGDLFKAMISLPKYKNLNE</sequence>
<evidence type="ECO:0000256" key="3">
    <source>
        <dbReference type="ARBA" id="ARBA00012438"/>
    </source>
</evidence>
<comment type="caution">
    <text evidence="17">The sequence shown here is derived from an EMBL/GenBank/DDBJ whole genome shotgun (WGS) entry which is preliminary data.</text>
</comment>
<dbReference type="PROSITE" id="PS50885">
    <property type="entry name" value="HAMP"/>
    <property type="match status" value="1"/>
</dbReference>
<evidence type="ECO:0000259" key="15">
    <source>
        <dbReference type="PROSITE" id="PS50109"/>
    </source>
</evidence>
<dbReference type="RefSeq" id="WP_379947653.1">
    <property type="nucleotide sequence ID" value="NZ_JBHMAF010000010.1"/>
</dbReference>
<evidence type="ECO:0000256" key="6">
    <source>
        <dbReference type="ARBA" id="ARBA00022679"/>
    </source>
</evidence>
<evidence type="ECO:0000256" key="8">
    <source>
        <dbReference type="ARBA" id="ARBA00022741"/>
    </source>
</evidence>
<keyword evidence="8" id="KW-0547">Nucleotide-binding</keyword>
<evidence type="ECO:0000256" key="12">
    <source>
        <dbReference type="ARBA" id="ARBA00023012"/>
    </source>
</evidence>
<dbReference type="PANTHER" id="PTHR45528:SF1">
    <property type="entry name" value="SENSOR HISTIDINE KINASE CPXA"/>
    <property type="match status" value="1"/>
</dbReference>
<comment type="catalytic activity">
    <reaction evidence="1">
        <text>ATP + protein L-histidine = ADP + protein N-phospho-L-histidine.</text>
        <dbReference type="EC" id="2.7.13.3"/>
    </reaction>
</comment>
<keyword evidence="6" id="KW-0808">Transferase</keyword>
<proteinExistence type="predicted"/>
<dbReference type="Gene3D" id="1.10.287.130">
    <property type="match status" value="1"/>
</dbReference>
<dbReference type="InterPro" id="IPR003661">
    <property type="entry name" value="HisK_dim/P_dom"/>
</dbReference>
<dbReference type="InterPro" id="IPR036097">
    <property type="entry name" value="HisK_dim/P_sf"/>
</dbReference>
<accession>A0ABV5WAN9</accession>
<feature type="transmembrane region" description="Helical" evidence="14">
    <location>
        <begin position="296"/>
        <end position="316"/>
    </location>
</feature>
<evidence type="ECO:0000256" key="14">
    <source>
        <dbReference type="SAM" id="Phobius"/>
    </source>
</evidence>
<evidence type="ECO:0000256" key="13">
    <source>
        <dbReference type="ARBA" id="ARBA00023136"/>
    </source>
</evidence>
<dbReference type="PANTHER" id="PTHR45528">
    <property type="entry name" value="SENSOR HISTIDINE KINASE CPXA"/>
    <property type="match status" value="1"/>
</dbReference>
<evidence type="ECO:0000256" key="2">
    <source>
        <dbReference type="ARBA" id="ARBA00004651"/>
    </source>
</evidence>
<keyword evidence="10" id="KW-0067">ATP-binding</keyword>
<evidence type="ECO:0000256" key="4">
    <source>
        <dbReference type="ARBA" id="ARBA00022475"/>
    </source>
</evidence>
<keyword evidence="18" id="KW-1185">Reference proteome</keyword>
<dbReference type="Gene3D" id="3.30.565.10">
    <property type="entry name" value="Histidine kinase-like ATPase, C-terminal domain"/>
    <property type="match status" value="1"/>
</dbReference>
<feature type="transmembrane region" description="Helical" evidence="14">
    <location>
        <begin position="322"/>
        <end position="342"/>
    </location>
</feature>
<feature type="domain" description="HAMP" evidence="16">
    <location>
        <begin position="417"/>
        <end position="462"/>
    </location>
</feature>